<evidence type="ECO:0000256" key="1">
    <source>
        <dbReference type="ARBA" id="ARBA00022737"/>
    </source>
</evidence>
<dbReference type="PROSITE" id="PS50088">
    <property type="entry name" value="ANK_REPEAT"/>
    <property type="match status" value="2"/>
</dbReference>
<dbReference type="EMBL" id="JANBVN010000134">
    <property type="protein sequence ID" value="KAJ9139245.1"/>
    <property type="molecule type" value="Genomic_DNA"/>
</dbReference>
<feature type="compositionally biased region" description="Polar residues" evidence="4">
    <location>
        <begin position="1"/>
        <end position="19"/>
    </location>
</feature>
<comment type="caution">
    <text evidence="5">The sequence shown here is derived from an EMBL/GenBank/DDBJ whole genome shotgun (WGS) entry which is preliminary data.</text>
</comment>
<feature type="compositionally biased region" description="Low complexity" evidence="4">
    <location>
        <begin position="32"/>
        <end position="45"/>
    </location>
</feature>
<dbReference type="Proteomes" id="UP001174691">
    <property type="component" value="Unassembled WGS sequence"/>
</dbReference>
<dbReference type="InterPro" id="IPR036770">
    <property type="entry name" value="Ankyrin_rpt-contain_sf"/>
</dbReference>
<accession>A0AA38RK52</accession>
<dbReference type="InterPro" id="IPR050745">
    <property type="entry name" value="Multifunctional_regulatory"/>
</dbReference>
<keyword evidence="1" id="KW-0677">Repeat</keyword>
<keyword evidence="2 3" id="KW-0040">ANK repeat</keyword>
<proteinExistence type="predicted"/>
<feature type="region of interest" description="Disordered" evidence="4">
    <location>
        <begin position="27"/>
        <end position="50"/>
    </location>
</feature>
<dbReference type="Pfam" id="PF12796">
    <property type="entry name" value="Ank_2"/>
    <property type="match status" value="1"/>
</dbReference>
<dbReference type="Gene3D" id="1.25.40.20">
    <property type="entry name" value="Ankyrin repeat-containing domain"/>
    <property type="match status" value="5"/>
</dbReference>
<dbReference type="PANTHER" id="PTHR24189:SF50">
    <property type="entry name" value="ANKYRIN REPEAT AND SOCS BOX PROTEIN 2"/>
    <property type="match status" value="1"/>
</dbReference>
<dbReference type="PROSITE" id="PS50297">
    <property type="entry name" value="ANK_REP_REGION"/>
    <property type="match status" value="1"/>
</dbReference>
<protein>
    <submittedName>
        <fullName evidence="5">Serine/threonine-protein phosphatase 6 regulatory ankyrin repeat subunit B</fullName>
    </submittedName>
</protein>
<name>A0AA38RK52_9PEZI</name>
<evidence type="ECO:0000313" key="6">
    <source>
        <dbReference type="Proteomes" id="UP001174691"/>
    </source>
</evidence>
<feature type="region of interest" description="Disordered" evidence="4">
    <location>
        <begin position="1"/>
        <end position="20"/>
    </location>
</feature>
<gene>
    <name evidence="5" type="ORF">NKR19_g7549</name>
</gene>
<dbReference type="InterPro" id="IPR002110">
    <property type="entry name" value="Ankyrin_rpt"/>
</dbReference>
<feature type="repeat" description="ANK" evidence="3">
    <location>
        <begin position="172"/>
        <end position="204"/>
    </location>
</feature>
<dbReference type="SUPFAM" id="SSF48403">
    <property type="entry name" value="Ankyrin repeat"/>
    <property type="match status" value="3"/>
</dbReference>
<dbReference type="SMART" id="SM00248">
    <property type="entry name" value="ANK"/>
    <property type="match status" value="12"/>
</dbReference>
<evidence type="ECO:0000256" key="2">
    <source>
        <dbReference type="ARBA" id="ARBA00023043"/>
    </source>
</evidence>
<evidence type="ECO:0000256" key="4">
    <source>
        <dbReference type="SAM" id="MobiDB-lite"/>
    </source>
</evidence>
<reference evidence="5" key="1">
    <citation type="submission" date="2022-07" db="EMBL/GenBank/DDBJ databases">
        <title>Fungi with potential for degradation of polypropylene.</title>
        <authorList>
            <person name="Gostincar C."/>
        </authorList>
    </citation>
    <scope>NUCLEOTIDE SEQUENCE</scope>
    <source>
        <strain evidence="5">EXF-13287</strain>
    </source>
</reference>
<dbReference type="PANTHER" id="PTHR24189">
    <property type="entry name" value="MYOTROPHIN"/>
    <property type="match status" value="1"/>
</dbReference>
<feature type="repeat" description="ANK" evidence="3">
    <location>
        <begin position="1302"/>
        <end position="1334"/>
    </location>
</feature>
<evidence type="ECO:0000256" key="3">
    <source>
        <dbReference type="PROSITE-ProRule" id="PRU00023"/>
    </source>
</evidence>
<evidence type="ECO:0000313" key="5">
    <source>
        <dbReference type="EMBL" id="KAJ9139245.1"/>
    </source>
</evidence>
<sequence length="1731" mass="186977">MASSSASQATRSKELQQQAAVWGVPALPPLSLPLRPNTSPLSSNLRTPNDESLAEDLLKRRRLSAAQDNPQSGLRRAFTSSKKKSWDPKEIYDALDAHVANSGSPGIAEALVFKLVSTGAGLGAPTNKPKTNLLSRRKSMETMSPSRILQKAVENRQTDMVALLVQHADHFALDSALPIAIRSGDMAIVELLLQYGANTSQTPEGQEAFRHICITGGQADLVGLILQSEGRPSQGWLSDCLVDAARKGCLDTVLRLSRSTADGNHRDAAALKEAVTQCRVDIALAILTGTKPPTGRSLDETFARLFAHTSIHPNDKQALAQALLCAGASGDVVSAALLQACDVGNDDMVRLLVSFGASVDYRGGEALSIAVRTANVDMVKQLLTAKPTPETLTRGFPHIKDLSPVDRYHMAELFLSSGLTGPCVSVALQDAIEQAPPRRDDRLISLLLSYNADVNSNDGAAVLSAVAHGDVALLARLVKNRPSPQTAAAGILKAVGIPDRSKRHKMTSLLIDVGVGRETVIAVSEALVHVLRSKPLDVKLLDLQLGRGKADVNFNDGAPLVQAARDPDPSVLAHVLQKGNASQQTLVHAFNAIADMPTSPAKAMKLKSMVPLTRHQDSLDSALVKEVRYVVEVPLEPRELGIIQTLLAAGADVNAQQATALRTAVSAADAAASDVLLRTRPNAASLAATLPYALKISDAMDRLAFTKKLIEAGAPESEANRALVHAVNTYPDDVPLLRILAGHADLSDGEALSSAIRQERVDIAEVLLVDGGRRYPPTILNSIFTTAATTMTNKAFRVEICTCLLAAGVSRSAVSDALLAAARDGDTALGAVLLRKGGASAEHRDGRAILEACRAGAVEVLAMLLDTPSDVKNKTLAQGFQAATQVGDLEKRADIFRLLLKKGVRGEVVDAQLISAARFGNDGQPLVELLLEYGADVNYNHGEAVWTATRSAILGSLSLMLGVAGFGPRQKKPSRETVAKALKASWMLSRDPRYQVIEWVFAAGQSVTEEQIHVMLTKAVKNDPDLRLIKLLLAKGASPLTNGCESMIEATQKLLLDILAVLLEADIPGQDLAWTFSQAFTPATADVWLSEKGYEAAKMLLAKGALGDGVATALSTAIDAYGSNKDTIARRFTELLTSYDVDINHDNGRVLQNAAKRADSELIRQLLRSKPNSRTASMAFPYIFRPGVAEDELLVLIKLFAEYHDGEERLDVMFAHPDCQPVLFQAVSLFPRSTKILQALLDAGFYHDQITMGRVMPNDIEAEEQLSLLVWALLQPQKRVSDNVLEVLLDRGAKVNFETRLSKTTPLILAVQNKRKDLVRTLLLAGAEADATDATGNTPLTTATRIGGDVGTSMMRSILAAEPFKNDGSLHNAARDLNLPAVEALFEAGHELDFPSSLHGGRSALAELCLNAAHAGPLTVSQEKAMEKVMTYLITHGTDLTLHSAGKSPLLLAFDSLDPVPTTRSLLKVGMWKHLNNPFNHHTHDNHVFSPTQYLLRLRSKSPSTSPLLSLLYANRATDSFYALTGPQPPDATNPPPDILAVERARQSRLDARAAAEEDHRLQLSRAKESALLQDQIFLRRASLEESKARRELTLLRDRAAVDDELFAAQLRRQREAQAVQVRHEVELGQVGARNVKMLGEAEVEVQGRKQRAVTEWEREVGGERVGREKEIAAVRVREREEVDKIDERASKRTVGRIEAQRRLVERQDGLAARLGAGVRPGQIGWVEELN</sequence>
<organism evidence="5 6">
    <name type="scientific">Coniochaeta hoffmannii</name>
    <dbReference type="NCBI Taxonomy" id="91930"/>
    <lineage>
        <taxon>Eukaryota</taxon>
        <taxon>Fungi</taxon>
        <taxon>Dikarya</taxon>
        <taxon>Ascomycota</taxon>
        <taxon>Pezizomycotina</taxon>
        <taxon>Sordariomycetes</taxon>
        <taxon>Sordariomycetidae</taxon>
        <taxon>Coniochaetales</taxon>
        <taxon>Coniochaetaceae</taxon>
        <taxon>Coniochaeta</taxon>
    </lineage>
</organism>
<keyword evidence="6" id="KW-1185">Reference proteome</keyword>